<accession>A0ABV9B7J9</accession>
<protein>
    <submittedName>
        <fullName evidence="1">Uncharacterized protein</fullName>
    </submittedName>
</protein>
<evidence type="ECO:0000313" key="1">
    <source>
        <dbReference type="EMBL" id="MFC4506943.1"/>
    </source>
</evidence>
<dbReference type="RefSeq" id="WP_381185189.1">
    <property type="nucleotide sequence ID" value="NZ_JBHSFK010000049.1"/>
</dbReference>
<name>A0ABV9B7J9_9ACTN</name>
<proteinExistence type="predicted"/>
<gene>
    <name evidence="1" type="ORF">ACFPIH_47135</name>
</gene>
<evidence type="ECO:0000313" key="2">
    <source>
        <dbReference type="Proteomes" id="UP001595839"/>
    </source>
</evidence>
<keyword evidence="2" id="KW-1185">Reference proteome</keyword>
<reference evidence="2" key="1">
    <citation type="journal article" date="2019" name="Int. J. Syst. Evol. Microbiol.">
        <title>The Global Catalogue of Microorganisms (GCM) 10K type strain sequencing project: providing services to taxonomists for standard genome sequencing and annotation.</title>
        <authorList>
            <consortium name="The Broad Institute Genomics Platform"/>
            <consortium name="The Broad Institute Genome Sequencing Center for Infectious Disease"/>
            <person name="Wu L."/>
            <person name="Ma J."/>
        </authorList>
    </citation>
    <scope>NUCLEOTIDE SEQUENCE [LARGE SCALE GENOMIC DNA]</scope>
    <source>
        <strain evidence="2">CGMCC 4.7177</strain>
    </source>
</reference>
<dbReference type="Proteomes" id="UP001595839">
    <property type="component" value="Unassembled WGS sequence"/>
</dbReference>
<comment type="caution">
    <text evidence="1">The sequence shown here is derived from an EMBL/GenBank/DDBJ whole genome shotgun (WGS) entry which is preliminary data.</text>
</comment>
<sequence>MIELMEASARLGRPADAADAVRRVTDMARATGTDRALGDTAHARALASEGQVADDLFR</sequence>
<dbReference type="EMBL" id="JBHSFK010000049">
    <property type="protein sequence ID" value="MFC4506943.1"/>
    <property type="molecule type" value="Genomic_DNA"/>
</dbReference>
<organism evidence="1 2">
    <name type="scientific">Streptomyces vulcanius</name>
    <dbReference type="NCBI Taxonomy" id="1441876"/>
    <lineage>
        <taxon>Bacteria</taxon>
        <taxon>Bacillati</taxon>
        <taxon>Actinomycetota</taxon>
        <taxon>Actinomycetes</taxon>
        <taxon>Kitasatosporales</taxon>
        <taxon>Streptomycetaceae</taxon>
        <taxon>Streptomyces</taxon>
    </lineage>
</organism>